<keyword evidence="1" id="KW-0472">Membrane</keyword>
<keyword evidence="1" id="KW-1133">Transmembrane helix</keyword>
<name>A0A417Y589_9ACTN</name>
<evidence type="ECO:0000313" key="4">
    <source>
        <dbReference type="Proteomes" id="UP000283644"/>
    </source>
</evidence>
<organism evidence="3 4">
    <name type="scientific">Nocardioides immobilis</name>
    <dbReference type="NCBI Taxonomy" id="2049295"/>
    <lineage>
        <taxon>Bacteria</taxon>
        <taxon>Bacillati</taxon>
        <taxon>Actinomycetota</taxon>
        <taxon>Actinomycetes</taxon>
        <taxon>Propionibacteriales</taxon>
        <taxon>Nocardioidaceae</taxon>
        <taxon>Nocardioides</taxon>
    </lineage>
</organism>
<dbReference type="Proteomes" id="UP000283644">
    <property type="component" value="Unassembled WGS sequence"/>
</dbReference>
<dbReference type="Pfam" id="PF07811">
    <property type="entry name" value="TadE"/>
    <property type="match status" value="1"/>
</dbReference>
<comment type="caution">
    <text evidence="3">The sequence shown here is derived from an EMBL/GenBank/DDBJ whole genome shotgun (WGS) entry which is preliminary data.</text>
</comment>
<keyword evidence="1" id="KW-0812">Transmembrane</keyword>
<feature type="transmembrane region" description="Helical" evidence="1">
    <location>
        <begin position="55"/>
        <end position="80"/>
    </location>
</feature>
<evidence type="ECO:0000259" key="2">
    <source>
        <dbReference type="Pfam" id="PF07811"/>
    </source>
</evidence>
<sequence>MTAYDGSTTVRLGSQTACPVLEGAQGERRWRAMRRVLQWGAGDGRRRRREERGAAALEFALVLPILVMLVFGVIAFGYMLSFRQAMSQAAAEGGRAAAVRPAGTADGDRLTAARAAINDALDSYNVECTAGGGLIHAGGADGACTIVIDACTTGPAGSECARVTLEYPYSDNSLIPGLGINAILPDNLVYTAEVRVS</sequence>
<dbReference type="EMBL" id="QXGH01000011">
    <property type="protein sequence ID" value="RHW27833.1"/>
    <property type="molecule type" value="Genomic_DNA"/>
</dbReference>
<gene>
    <name evidence="3" type="ORF">D0Z08_05915</name>
</gene>
<evidence type="ECO:0000313" key="3">
    <source>
        <dbReference type="EMBL" id="RHW27833.1"/>
    </source>
</evidence>
<keyword evidence="4" id="KW-1185">Reference proteome</keyword>
<feature type="domain" description="TadE-like" evidence="2">
    <location>
        <begin position="53"/>
        <end position="95"/>
    </location>
</feature>
<dbReference type="InterPro" id="IPR012495">
    <property type="entry name" value="TadE-like_dom"/>
</dbReference>
<evidence type="ECO:0000256" key="1">
    <source>
        <dbReference type="SAM" id="Phobius"/>
    </source>
</evidence>
<reference evidence="3 4" key="1">
    <citation type="submission" date="2018-09" db="EMBL/GenBank/DDBJ databases">
        <title>Genome sequencing of Nocardioides immobilis CCTCC AB 2017083 for comparison to Nocardioides silvaticus.</title>
        <authorList>
            <person name="Li C."/>
            <person name="Wang G."/>
        </authorList>
    </citation>
    <scope>NUCLEOTIDE SEQUENCE [LARGE SCALE GENOMIC DNA]</scope>
    <source>
        <strain evidence="3 4">CCTCC AB 2017083</strain>
    </source>
</reference>
<accession>A0A417Y589</accession>
<protein>
    <submittedName>
        <fullName evidence="3">Pilus assembly protein</fullName>
    </submittedName>
</protein>
<dbReference type="OrthoDB" id="3748403at2"/>
<dbReference type="AlphaFoldDB" id="A0A417Y589"/>
<proteinExistence type="predicted"/>